<keyword evidence="2" id="KW-1185">Reference proteome</keyword>
<dbReference type="InterPro" id="IPR045179">
    <property type="entry name" value="YgfZ/GcvT"/>
</dbReference>
<evidence type="ECO:0000313" key="2">
    <source>
        <dbReference type="Proteomes" id="UP000006764"/>
    </source>
</evidence>
<dbReference type="HOGENOM" id="CLU_007884_6_2_6"/>
<dbReference type="AlphaFoldDB" id="A0A0B4XKV6"/>
<accession>A0A0B4XKV6</accession>
<dbReference type="NCBIfam" id="TIGR03317">
    <property type="entry name" value="ygfZ_signature"/>
    <property type="match status" value="1"/>
</dbReference>
<protein>
    <recommendedName>
        <fullName evidence="3">Folate-binding protein YgfZ</fullName>
    </recommendedName>
</protein>
<dbReference type="Proteomes" id="UP000006764">
    <property type="component" value="Chromosome"/>
</dbReference>
<dbReference type="PANTHER" id="PTHR22602">
    <property type="entry name" value="TRANSFERASE CAF17, MITOCHONDRIAL-RELATED"/>
    <property type="match status" value="1"/>
</dbReference>
<dbReference type="Gene3D" id="3.30.70.1400">
    <property type="entry name" value="Aminomethyltransferase beta-barrel domains"/>
    <property type="match status" value="1"/>
</dbReference>
<evidence type="ECO:0008006" key="3">
    <source>
        <dbReference type="Google" id="ProtNLM"/>
    </source>
</evidence>
<evidence type="ECO:0000313" key="1">
    <source>
        <dbReference type="EMBL" id="AJD48904.1"/>
    </source>
</evidence>
<dbReference type="EMBL" id="CP004387">
    <property type="protein sequence ID" value="AJD48904.1"/>
    <property type="molecule type" value="Genomic_DNA"/>
</dbReference>
<sequence>MSASWQTFLDQTGAVRDTDGTVLHFGRPPTRVALPQLHVCDHLRIVTLRGPDAVTFLQGQVTADVREVSEQQYSRLAMHLSLKGRGLVSMRLVPAEDGFDLLVPTAMADSLLKLLGKYIVFSKASLALDDTRVVLSLVGGDAVPAVPDDLPAGKAAFTADGTAVRMDGHRTLLVLPVETAIAHWAALSEGRGIGGAEHARLHDILAGEGHVLPGAEDLFLPQALNYDVLHGVSFRKGCYTGQEVVARMHFKGQMKQRLQHVSWPGDTPLPAGTVLRDANGKALGELVDSMTAGGQVQALAVLRLAHEGDLYLQSEDGQAHALGARPETLPYELPAR</sequence>
<proteinExistence type="predicted"/>
<reference evidence="1 2" key="1">
    <citation type="journal article" date="2012" name="J. Bacteriol.">
        <title>Genome sequence of an alkane-degrading bacterium, Alcanivorax pacificus type strain W11-5, isolated from deep sea sediment.</title>
        <authorList>
            <person name="Lai Q."/>
            <person name="Shao Z."/>
        </authorList>
    </citation>
    <scope>NUCLEOTIDE SEQUENCE [LARGE SCALE GENOMIC DNA]</scope>
    <source>
        <strain evidence="1 2">W11-5</strain>
    </source>
</reference>
<dbReference type="GO" id="GO:0016226">
    <property type="term" value="P:iron-sulfur cluster assembly"/>
    <property type="evidence" value="ECO:0007669"/>
    <property type="project" value="TreeGrafter"/>
</dbReference>
<dbReference type="RefSeq" id="WP_008738764.1">
    <property type="nucleotide sequence ID" value="NZ_CP004387.1"/>
</dbReference>
<dbReference type="STRING" id="391936.S7S_12460"/>
<dbReference type="PANTHER" id="PTHR22602:SF0">
    <property type="entry name" value="TRANSFERASE CAF17, MITOCHONDRIAL-RELATED"/>
    <property type="match status" value="1"/>
</dbReference>
<dbReference type="SUPFAM" id="SSF103025">
    <property type="entry name" value="Folate-binding domain"/>
    <property type="match status" value="1"/>
</dbReference>
<gene>
    <name evidence="1" type="ORF">S7S_12460</name>
</gene>
<dbReference type="Gene3D" id="3.30.70.1630">
    <property type="match status" value="1"/>
</dbReference>
<organism evidence="1 2">
    <name type="scientific">Isoalcanivorax pacificus W11-5</name>
    <dbReference type="NCBI Taxonomy" id="391936"/>
    <lineage>
        <taxon>Bacteria</taxon>
        <taxon>Pseudomonadati</taxon>
        <taxon>Pseudomonadota</taxon>
        <taxon>Gammaproteobacteria</taxon>
        <taxon>Oceanospirillales</taxon>
        <taxon>Alcanivoracaceae</taxon>
        <taxon>Isoalcanivorax</taxon>
    </lineage>
</organism>
<dbReference type="KEGG" id="apac:S7S_12460"/>
<name>A0A0B4XKV6_9GAMM</name>
<dbReference type="Gene3D" id="2.40.30.160">
    <property type="match status" value="1"/>
</dbReference>
<dbReference type="InterPro" id="IPR017703">
    <property type="entry name" value="YgfZ/GCV_T_CS"/>
</dbReference>